<name>A0A0L6UAY9_9BASI</name>
<dbReference type="VEuPathDB" id="FungiDB:VP01_784g1"/>
<sequence>MNLNTWTWWTWQSGPKQVQCTPCQAPTVAITLPKSFTTSLRIMMLLTAYTRSQPIMCLLMAVWVGKSSFKSTNLRIATLRPSDLHDHLDNPMNIAFFTTQPDGKLVHMGTLFPPAISMACAHGYAFPPSTESSFQSLSTCVNPMCTSKALNALFPRGGYKIITCLKIDVSTRWNSTYSMFQQAILLRKSCTAFCEQNDKTAS</sequence>
<evidence type="ECO:0000313" key="1">
    <source>
        <dbReference type="EMBL" id="KNZ45733.1"/>
    </source>
</evidence>
<dbReference type="EMBL" id="LAVV01013327">
    <property type="protein sequence ID" value="KNZ45733.1"/>
    <property type="molecule type" value="Genomic_DNA"/>
</dbReference>
<keyword evidence="2" id="KW-1185">Reference proteome</keyword>
<comment type="caution">
    <text evidence="1">The sequence shown here is derived from an EMBL/GenBank/DDBJ whole genome shotgun (WGS) entry which is preliminary data.</text>
</comment>
<evidence type="ECO:0000313" key="2">
    <source>
        <dbReference type="Proteomes" id="UP000037035"/>
    </source>
</evidence>
<protein>
    <submittedName>
        <fullName evidence="1">Uncharacterized protein</fullName>
    </submittedName>
</protein>
<reference evidence="1 2" key="1">
    <citation type="submission" date="2015-08" db="EMBL/GenBank/DDBJ databases">
        <title>Next Generation Sequencing and Analysis of the Genome of Puccinia sorghi L Schw, the Causal Agent of Maize Common Rust.</title>
        <authorList>
            <person name="Rochi L."/>
            <person name="Burguener G."/>
            <person name="Darino M."/>
            <person name="Turjanski A."/>
            <person name="Kreff E."/>
            <person name="Dieguez M.J."/>
            <person name="Sacco F."/>
        </authorList>
    </citation>
    <scope>NUCLEOTIDE SEQUENCE [LARGE SCALE GENOMIC DNA]</scope>
    <source>
        <strain evidence="1 2">RO10H11247</strain>
    </source>
</reference>
<proteinExistence type="predicted"/>
<organism evidence="1 2">
    <name type="scientific">Puccinia sorghi</name>
    <dbReference type="NCBI Taxonomy" id="27349"/>
    <lineage>
        <taxon>Eukaryota</taxon>
        <taxon>Fungi</taxon>
        <taxon>Dikarya</taxon>
        <taxon>Basidiomycota</taxon>
        <taxon>Pucciniomycotina</taxon>
        <taxon>Pucciniomycetes</taxon>
        <taxon>Pucciniales</taxon>
        <taxon>Pucciniaceae</taxon>
        <taxon>Puccinia</taxon>
    </lineage>
</organism>
<gene>
    <name evidence="1" type="ORF">VP01_784g1</name>
</gene>
<dbReference type="AlphaFoldDB" id="A0A0L6UAY9"/>
<accession>A0A0L6UAY9</accession>
<dbReference type="OrthoDB" id="2309955at2759"/>
<dbReference type="Proteomes" id="UP000037035">
    <property type="component" value="Unassembled WGS sequence"/>
</dbReference>